<dbReference type="Proteomes" id="UP000287798">
    <property type="component" value="Unassembled WGS sequence"/>
</dbReference>
<reference evidence="1 2" key="1">
    <citation type="journal article" date="2010" name="Int. J. Syst. Evol. Microbiol.">
        <title>Thiohalobacter thiocyanaticus gen. nov., sp. nov., a moderately halophilic, sulfur-oxidizing gammaproteobacterium from hypersaline lakes, that utilizes thiocyanate.</title>
        <authorList>
            <person name="Sorokin D.Y."/>
            <person name="Kovaleva O.L."/>
            <person name="Tourova T.P."/>
            <person name="Muyzer G."/>
        </authorList>
    </citation>
    <scope>NUCLEOTIDE SEQUENCE [LARGE SCALE GENOMIC DNA]</scope>
    <source>
        <strain evidence="1 2">Hrh1</strain>
    </source>
</reference>
<proteinExistence type="predicted"/>
<name>A0A426QMC0_9GAMM</name>
<evidence type="ECO:0000313" key="1">
    <source>
        <dbReference type="EMBL" id="RRQ22903.1"/>
    </source>
</evidence>
<protein>
    <recommendedName>
        <fullName evidence="3">Phage antitermination protein Q</fullName>
    </recommendedName>
</protein>
<gene>
    <name evidence="1" type="ORF">D6C00_13855</name>
</gene>
<dbReference type="AlphaFoldDB" id="A0A426QMC0"/>
<sequence length="142" mass="15857">MVEQGTAKGSLMATDNPIRELEQVMQRWATWAAARDDGGLGYAARTTLGRVMDEGITGAAIRNQYHSYSHDAPLEETIERSVSQCPEHLREVVVKHYLDRGTVTQKAKDLRVSLGKYYSLLNNGQYWLHGQLTVVGILPLNT</sequence>
<organism evidence="1 2">
    <name type="scientific">Thiohalobacter thiocyanaticus</name>
    <dbReference type="NCBI Taxonomy" id="585455"/>
    <lineage>
        <taxon>Bacteria</taxon>
        <taxon>Pseudomonadati</taxon>
        <taxon>Pseudomonadota</taxon>
        <taxon>Gammaproteobacteria</taxon>
        <taxon>Thiohalobacterales</taxon>
        <taxon>Thiohalobacteraceae</taxon>
        <taxon>Thiohalobacter</taxon>
    </lineage>
</organism>
<comment type="caution">
    <text evidence="1">The sequence shown here is derived from an EMBL/GenBank/DDBJ whole genome shotgun (WGS) entry which is preliminary data.</text>
</comment>
<evidence type="ECO:0000313" key="2">
    <source>
        <dbReference type="Proteomes" id="UP000287798"/>
    </source>
</evidence>
<evidence type="ECO:0008006" key="3">
    <source>
        <dbReference type="Google" id="ProtNLM"/>
    </source>
</evidence>
<accession>A0A426QMC0</accession>
<keyword evidence="2" id="KW-1185">Reference proteome</keyword>
<dbReference type="EMBL" id="QZMU01000001">
    <property type="protein sequence ID" value="RRQ22903.1"/>
    <property type="molecule type" value="Genomic_DNA"/>
</dbReference>